<gene>
    <name evidence="1" type="ORF">AWB82_05808</name>
</gene>
<keyword evidence="2" id="KW-1185">Reference proteome</keyword>
<reference evidence="1" key="1">
    <citation type="submission" date="2016-01" db="EMBL/GenBank/DDBJ databases">
        <authorList>
            <person name="Peeters C."/>
        </authorList>
    </citation>
    <scope>NUCLEOTIDE SEQUENCE [LARGE SCALE GENOMIC DNA]</scope>
    <source>
        <strain evidence="1">LMG 29325</strain>
    </source>
</reference>
<evidence type="ECO:0000313" key="2">
    <source>
        <dbReference type="Proteomes" id="UP000054596"/>
    </source>
</evidence>
<dbReference type="AlphaFoldDB" id="A0A158CUN4"/>
<dbReference type="EMBL" id="FCOJ02000057">
    <property type="protein sequence ID" value="SAK85626.1"/>
    <property type="molecule type" value="Genomic_DNA"/>
</dbReference>
<proteinExistence type="predicted"/>
<name>A0A158CUN4_9BURK</name>
<accession>A0A158CUN4</accession>
<protein>
    <submittedName>
        <fullName evidence="1">Uncharacterized protein</fullName>
    </submittedName>
</protein>
<sequence length="54" mass="5275">MRASGVSPSASAFFADITTTAAAPSLRPDAFAAVTVPSFENAGFSPASASAVTP</sequence>
<evidence type="ECO:0000313" key="1">
    <source>
        <dbReference type="EMBL" id="SAK85626.1"/>
    </source>
</evidence>
<dbReference type="Proteomes" id="UP000054596">
    <property type="component" value="Unassembled WGS sequence"/>
</dbReference>
<comment type="caution">
    <text evidence="1">The sequence shown here is derived from an EMBL/GenBank/DDBJ whole genome shotgun (WGS) entry which is preliminary data.</text>
</comment>
<organism evidence="1 2">
    <name type="scientific">Caballeronia glebae</name>
    <dbReference type="NCBI Taxonomy" id="1777143"/>
    <lineage>
        <taxon>Bacteria</taxon>
        <taxon>Pseudomonadati</taxon>
        <taxon>Pseudomonadota</taxon>
        <taxon>Betaproteobacteria</taxon>
        <taxon>Burkholderiales</taxon>
        <taxon>Burkholderiaceae</taxon>
        <taxon>Caballeronia</taxon>
    </lineage>
</organism>